<evidence type="ECO:0000256" key="8">
    <source>
        <dbReference type="ARBA" id="ARBA00044876"/>
    </source>
</evidence>
<keyword evidence="28" id="KW-1185">Reference proteome</keyword>
<dbReference type="PROSITE" id="PS50850">
    <property type="entry name" value="MFS"/>
    <property type="match status" value="1"/>
</dbReference>
<reference evidence="27 28" key="1">
    <citation type="submission" date="2016-11" db="EMBL/GenBank/DDBJ databases">
        <title>The macronuclear genome of Stentor coeruleus: a giant cell with tiny introns.</title>
        <authorList>
            <person name="Slabodnick M."/>
            <person name="Ruby J.G."/>
            <person name="Reiff S.B."/>
            <person name="Swart E.C."/>
            <person name="Gosai S."/>
            <person name="Prabakaran S."/>
            <person name="Witkowska E."/>
            <person name="Larue G.E."/>
            <person name="Fisher S."/>
            <person name="Freeman R.M."/>
            <person name="Gunawardena J."/>
            <person name="Chu W."/>
            <person name="Stover N.A."/>
            <person name="Gregory B.D."/>
            <person name="Nowacki M."/>
            <person name="Derisi J."/>
            <person name="Roy S.W."/>
            <person name="Marshall W.F."/>
            <person name="Sood P."/>
        </authorList>
    </citation>
    <scope>NUCLEOTIDE SEQUENCE [LARGE SCALE GENOMIC DNA]</scope>
    <source>
        <strain evidence="27">WM001</strain>
    </source>
</reference>
<feature type="transmembrane region" description="Helical" evidence="25">
    <location>
        <begin position="66"/>
        <end position="88"/>
    </location>
</feature>
<evidence type="ECO:0000256" key="18">
    <source>
        <dbReference type="ARBA" id="ARBA00044912"/>
    </source>
</evidence>
<dbReference type="InterPro" id="IPR036259">
    <property type="entry name" value="MFS_trans_sf"/>
</dbReference>
<keyword evidence="3" id="KW-0813">Transport</keyword>
<accession>A0A1R2B611</accession>
<evidence type="ECO:0000256" key="24">
    <source>
        <dbReference type="ARBA" id="ARBA00046376"/>
    </source>
</evidence>
<feature type="transmembrane region" description="Helical" evidence="25">
    <location>
        <begin position="340"/>
        <end position="364"/>
    </location>
</feature>
<keyword evidence="6 25" id="KW-0472">Membrane</keyword>
<comment type="catalytic activity">
    <reaction evidence="13">
        <text>L-alpha-aminoacyl-L-lysine(out) = L-alpha-aminoacyl-L-lysine(in)</text>
        <dbReference type="Rhea" id="RHEA:79383"/>
        <dbReference type="ChEBI" id="CHEBI:229966"/>
    </reaction>
</comment>
<comment type="catalytic activity">
    <reaction evidence="20">
        <text>L-lysyl-glycine(out) = L-lysyl-glycine(in)</text>
        <dbReference type="Rhea" id="RHEA:79407"/>
        <dbReference type="ChEBI" id="CHEBI:191202"/>
    </reaction>
</comment>
<dbReference type="SUPFAM" id="SSF103473">
    <property type="entry name" value="MFS general substrate transporter"/>
    <property type="match status" value="1"/>
</dbReference>
<dbReference type="PANTHER" id="PTHR23512:SF3">
    <property type="entry name" value="MAJOR FACILITATOR SUPERFAMILY DOMAIN-CONTAINING PROTEIN 1"/>
    <property type="match status" value="1"/>
</dbReference>
<comment type="function">
    <text evidence="23">Lysosomal dipeptide uniporter that selectively exports lysine, arginine or histidine-containing dipeptides with a net positive charge from the lysosome lumen into the cytosol. Could play a role in a specific type of protein O-glycosylation indirectly regulating macrophages migration and tissue invasion. Also essential for liver homeostasis.</text>
</comment>
<evidence type="ECO:0000256" key="16">
    <source>
        <dbReference type="ARBA" id="ARBA00044900"/>
    </source>
</evidence>
<evidence type="ECO:0000256" key="14">
    <source>
        <dbReference type="ARBA" id="ARBA00044898"/>
    </source>
</evidence>
<comment type="catalytic activity">
    <reaction evidence="10">
        <text>L-alpha-aminoacyl-L-arginine(out) = L-alpha-aminoacyl-L-arginine(in)</text>
        <dbReference type="Rhea" id="RHEA:79367"/>
        <dbReference type="ChEBI" id="CHEBI:229968"/>
    </reaction>
</comment>
<feature type="transmembrane region" description="Helical" evidence="25">
    <location>
        <begin position="277"/>
        <end position="297"/>
    </location>
</feature>
<gene>
    <name evidence="27" type="ORF">SteCoe_29414</name>
</gene>
<evidence type="ECO:0000256" key="25">
    <source>
        <dbReference type="SAM" id="Phobius"/>
    </source>
</evidence>
<keyword evidence="7" id="KW-0458">Lysosome</keyword>
<comment type="catalytic activity">
    <reaction evidence="15">
        <text>L-arginyl-L-alpha-amino acid(out) = L-arginyl-L-alpha-amino acid(in)</text>
        <dbReference type="Rhea" id="RHEA:79371"/>
        <dbReference type="ChEBI" id="CHEBI:84315"/>
    </reaction>
</comment>
<comment type="caution">
    <text evidence="27">The sequence shown here is derived from an EMBL/GenBank/DDBJ whole genome shotgun (WGS) entry which is preliminary data.</text>
</comment>
<feature type="transmembrane region" description="Helical" evidence="25">
    <location>
        <begin position="94"/>
        <end position="117"/>
    </location>
</feature>
<feature type="domain" description="Major facilitator superfamily (MFS) profile" evidence="26">
    <location>
        <begin position="27"/>
        <end position="432"/>
    </location>
</feature>
<dbReference type="GO" id="GO:0005765">
    <property type="term" value="C:lysosomal membrane"/>
    <property type="evidence" value="ECO:0007669"/>
    <property type="project" value="UniProtKB-SubCell"/>
</dbReference>
<dbReference type="AlphaFoldDB" id="A0A1R2B611"/>
<evidence type="ECO:0000256" key="19">
    <source>
        <dbReference type="ARBA" id="ARBA00044919"/>
    </source>
</evidence>
<comment type="catalytic activity">
    <reaction evidence="14">
        <text>L-aspartyl-L-lysine(out) = L-aspartyl-L-lysine(in)</text>
        <dbReference type="Rhea" id="RHEA:79411"/>
        <dbReference type="ChEBI" id="CHEBI:229953"/>
    </reaction>
</comment>
<evidence type="ECO:0000256" key="11">
    <source>
        <dbReference type="ARBA" id="ARBA00044884"/>
    </source>
</evidence>
<evidence type="ECO:0000256" key="17">
    <source>
        <dbReference type="ARBA" id="ARBA00044903"/>
    </source>
</evidence>
<dbReference type="InterPro" id="IPR020846">
    <property type="entry name" value="MFS_dom"/>
</dbReference>
<feature type="transmembrane region" description="Helical" evidence="25">
    <location>
        <begin position="403"/>
        <end position="428"/>
    </location>
</feature>
<evidence type="ECO:0000256" key="12">
    <source>
        <dbReference type="ARBA" id="ARBA00044891"/>
    </source>
</evidence>
<feature type="transmembrane region" description="Helical" evidence="25">
    <location>
        <begin position="242"/>
        <end position="265"/>
    </location>
</feature>
<evidence type="ECO:0000256" key="2">
    <source>
        <dbReference type="ARBA" id="ARBA00008335"/>
    </source>
</evidence>
<comment type="catalytic activity">
    <reaction evidence="9">
        <text>L-histidyl-glycine(out) = L-histidyl-glycine(in)</text>
        <dbReference type="Rhea" id="RHEA:79395"/>
        <dbReference type="ChEBI" id="CHEBI:229957"/>
    </reaction>
</comment>
<evidence type="ECO:0000259" key="26">
    <source>
        <dbReference type="PROSITE" id="PS50850"/>
    </source>
</evidence>
<comment type="similarity">
    <text evidence="2">Belongs to the major facilitator superfamily.</text>
</comment>
<comment type="catalytic activity">
    <reaction evidence="19">
        <text>L-alanyl-L-lysine(out) = L-alanyl-L-lysine(in)</text>
        <dbReference type="Rhea" id="RHEA:79415"/>
        <dbReference type="ChEBI" id="CHEBI:192470"/>
    </reaction>
</comment>
<evidence type="ECO:0000313" key="28">
    <source>
        <dbReference type="Proteomes" id="UP000187209"/>
    </source>
</evidence>
<evidence type="ECO:0000256" key="22">
    <source>
        <dbReference type="ARBA" id="ARBA00045018"/>
    </source>
</evidence>
<evidence type="ECO:0000256" key="5">
    <source>
        <dbReference type="ARBA" id="ARBA00022989"/>
    </source>
</evidence>
<dbReference type="OrthoDB" id="424834at2759"/>
<comment type="catalytic activity">
    <reaction evidence="8">
        <text>L-lysyl-L-alanine(out) = L-lysyl-L-alanine(in)</text>
        <dbReference type="Rhea" id="RHEA:79399"/>
        <dbReference type="ChEBI" id="CHEBI:229954"/>
    </reaction>
</comment>
<evidence type="ECO:0000256" key="20">
    <source>
        <dbReference type="ARBA" id="ARBA00044924"/>
    </source>
</evidence>
<evidence type="ECO:0000256" key="9">
    <source>
        <dbReference type="ARBA" id="ARBA00044878"/>
    </source>
</evidence>
<dbReference type="InterPro" id="IPR052187">
    <property type="entry name" value="MFSD1"/>
</dbReference>
<dbReference type="InterPro" id="IPR011701">
    <property type="entry name" value="MFS"/>
</dbReference>
<evidence type="ECO:0000256" key="3">
    <source>
        <dbReference type="ARBA" id="ARBA00022448"/>
    </source>
</evidence>
<evidence type="ECO:0000256" key="15">
    <source>
        <dbReference type="ARBA" id="ARBA00044899"/>
    </source>
</evidence>
<dbReference type="Pfam" id="PF07690">
    <property type="entry name" value="MFS_1"/>
    <property type="match status" value="1"/>
</dbReference>
<dbReference type="Gene3D" id="1.20.1250.20">
    <property type="entry name" value="MFS general substrate transporter like domains"/>
    <property type="match status" value="2"/>
</dbReference>
<feature type="transmembrane region" description="Helical" evidence="25">
    <location>
        <begin position="187"/>
        <end position="210"/>
    </location>
</feature>
<dbReference type="EMBL" id="MPUH01000921">
    <property type="protein sequence ID" value="OMJ72208.1"/>
    <property type="molecule type" value="Genomic_DNA"/>
</dbReference>
<evidence type="ECO:0000256" key="21">
    <source>
        <dbReference type="ARBA" id="ARBA00044985"/>
    </source>
</evidence>
<comment type="catalytic activity">
    <reaction evidence="12">
        <text>L-lysyl-L-alpha-amino acid(out) = L-lysyl-L-alpha-amino acid(in)</text>
        <dbReference type="Rhea" id="RHEA:79387"/>
        <dbReference type="ChEBI" id="CHEBI:229965"/>
    </reaction>
</comment>
<evidence type="ECO:0000256" key="10">
    <source>
        <dbReference type="ARBA" id="ARBA00044881"/>
    </source>
</evidence>
<organism evidence="27 28">
    <name type="scientific">Stentor coeruleus</name>
    <dbReference type="NCBI Taxonomy" id="5963"/>
    <lineage>
        <taxon>Eukaryota</taxon>
        <taxon>Sar</taxon>
        <taxon>Alveolata</taxon>
        <taxon>Ciliophora</taxon>
        <taxon>Postciliodesmatophora</taxon>
        <taxon>Heterotrichea</taxon>
        <taxon>Heterotrichida</taxon>
        <taxon>Stentoridae</taxon>
        <taxon>Stentor</taxon>
    </lineage>
</organism>
<comment type="catalytic activity">
    <reaction evidence="11">
        <text>L-alpha-aminoacyl-L-histidine(out) = L-alpha-aminoacyl-L-histidine(in)</text>
        <dbReference type="Rhea" id="RHEA:79375"/>
        <dbReference type="ChEBI" id="CHEBI:229967"/>
    </reaction>
</comment>
<dbReference type="Proteomes" id="UP000187209">
    <property type="component" value="Unassembled WGS sequence"/>
</dbReference>
<proteinExistence type="inferred from homology"/>
<evidence type="ECO:0000313" key="27">
    <source>
        <dbReference type="EMBL" id="OMJ72208.1"/>
    </source>
</evidence>
<feature type="transmembrane region" description="Helical" evidence="25">
    <location>
        <begin position="309"/>
        <end position="328"/>
    </location>
</feature>
<evidence type="ECO:0000256" key="7">
    <source>
        <dbReference type="ARBA" id="ARBA00023228"/>
    </source>
</evidence>
<dbReference type="GO" id="GO:0022857">
    <property type="term" value="F:transmembrane transporter activity"/>
    <property type="evidence" value="ECO:0007669"/>
    <property type="project" value="InterPro"/>
</dbReference>
<name>A0A1R2B611_9CILI</name>
<comment type="catalytic activity">
    <reaction evidence="17">
        <text>L-arginyl-glycine(out) = L-arginyl-glycine(in)</text>
        <dbReference type="Rhea" id="RHEA:79391"/>
        <dbReference type="ChEBI" id="CHEBI:229955"/>
    </reaction>
</comment>
<evidence type="ECO:0000256" key="13">
    <source>
        <dbReference type="ARBA" id="ARBA00044893"/>
    </source>
</evidence>
<evidence type="ECO:0000256" key="6">
    <source>
        <dbReference type="ARBA" id="ARBA00023136"/>
    </source>
</evidence>
<feature type="transmembrane region" description="Helical" evidence="25">
    <location>
        <begin position="371"/>
        <end position="391"/>
    </location>
</feature>
<dbReference type="PANTHER" id="PTHR23512">
    <property type="entry name" value="MAJOR FACILITATOR SUPERFAMILY DOMAIN-CONTAINING PROTEIN 1"/>
    <property type="match status" value="1"/>
</dbReference>
<comment type="catalytic activity">
    <reaction evidence="18">
        <text>L-histidyl-L-alpha-amino acid(out) = L-histidyl-L-alpha-amino acid(in)</text>
        <dbReference type="Rhea" id="RHEA:79379"/>
        <dbReference type="ChEBI" id="CHEBI:229964"/>
    </reaction>
</comment>
<evidence type="ECO:0000256" key="4">
    <source>
        <dbReference type="ARBA" id="ARBA00022692"/>
    </source>
</evidence>
<keyword evidence="5 25" id="KW-1133">Transmembrane helix</keyword>
<comment type="subunit">
    <text evidence="24">Homodimer. Interacts with lysosomal protein GLMP (via lumenal domain); the interaction starts while both proteins are still in the endoplasmic reticulum and is required for stabilization of MFSD1 in lysosomes but has no direct effect on its targeting to lysosomes or transporter activity.</text>
</comment>
<sequence length="475" mass="53014">MESSDENQKLSDLETKNTTDISHTRLRYFVLFLACFLCFGSYFIYDIPSALQTQIQDELDISIFQFSLLYSVYSFPNIILPFFGGYLIDFLGVRVGIMIFCSLVAIGQAVFAFGVSIKSFPIALLGRCIFGCGAESLGVTQSTIVSKWFSEKDLAMALSMNISISRSASVLNYTLEPYLLSLSGNTILGLWVGFLICVGSLFCGLGILVFDKKRDRMLGIKDRKNIPDDEKIKCSDIKKFGFCYWMICANIVFVYISIVCFNNFASNYYQVRFDYTTQQAGLVISIVYAVSAVLCPIMGRIVDKIGKRVIFLIVAASCVTLVFVLFLLTPDSHKSLHPVFYTLILGIGDSINSSVIWACIPYLVESRTIGTAFGVSSAVQNLGLSVGPMAVGFINEYTTKDHGYYWVTFFLVMMAFLGVLTTTTIYIYDMRHGGILNAVDPQSIIEKKIRPKDIKIRPEINYSESLLSKESVVEK</sequence>
<keyword evidence="4 25" id="KW-0812">Transmembrane</keyword>
<protein>
    <recommendedName>
        <fullName evidence="21">Lysosomal dipeptide transporter MFSD1</fullName>
    </recommendedName>
    <alternativeName>
        <fullName evidence="22">Major facilitator superfamily domain-containing protein 1</fullName>
    </alternativeName>
</protein>
<evidence type="ECO:0000256" key="1">
    <source>
        <dbReference type="ARBA" id="ARBA00004155"/>
    </source>
</evidence>
<evidence type="ECO:0000256" key="23">
    <source>
        <dbReference type="ARBA" id="ARBA00045709"/>
    </source>
</evidence>
<comment type="subcellular location">
    <subcellularLocation>
        <location evidence="1">Lysosome membrane</location>
        <topology evidence="1">Multi-pass membrane protein</topology>
    </subcellularLocation>
</comment>
<comment type="catalytic activity">
    <reaction evidence="16">
        <text>L-lysyl-L-lysine(out) = L-lysyl-L-lysine(in)</text>
        <dbReference type="Rhea" id="RHEA:79403"/>
        <dbReference type="ChEBI" id="CHEBI:229956"/>
    </reaction>
</comment>
<feature type="transmembrane region" description="Helical" evidence="25">
    <location>
        <begin position="26"/>
        <end position="45"/>
    </location>
</feature>